<evidence type="ECO:0000313" key="1">
    <source>
        <dbReference type="EMBL" id="EDS43212.1"/>
    </source>
</evidence>
<proteinExistence type="predicted"/>
<dbReference type="VEuPathDB" id="VectorBase:CPIJ004530"/>
<name>B0WC60_CULQU</name>
<reference evidence="2" key="2">
    <citation type="submission" date="2021-02" db="UniProtKB">
        <authorList>
            <consortium name="EnsemblMetazoa"/>
        </authorList>
    </citation>
    <scope>IDENTIFICATION</scope>
    <source>
        <strain evidence="2">JHB</strain>
    </source>
</reference>
<evidence type="ECO:0000313" key="3">
    <source>
        <dbReference type="Proteomes" id="UP000002320"/>
    </source>
</evidence>
<sequence>MRGTIINQSVHLLCRHGQCRLGSRRWLGSTPNRTESGEGWIEDKCGEDEVFAARRNRVP</sequence>
<protein>
    <submittedName>
        <fullName evidence="1 2">Uncharacterized protein</fullName>
    </submittedName>
</protein>
<organism>
    <name type="scientific">Culex quinquefasciatus</name>
    <name type="common">Southern house mosquito</name>
    <name type="synonym">Culex pungens</name>
    <dbReference type="NCBI Taxonomy" id="7176"/>
    <lineage>
        <taxon>Eukaryota</taxon>
        <taxon>Metazoa</taxon>
        <taxon>Ecdysozoa</taxon>
        <taxon>Arthropoda</taxon>
        <taxon>Hexapoda</taxon>
        <taxon>Insecta</taxon>
        <taxon>Pterygota</taxon>
        <taxon>Neoptera</taxon>
        <taxon>Endopterygota</taxon>
        <taxon>Diptera</taxon>
        <taxon>Nematocera</taxon>
        <taxon>Culicoidea</taxon>
        <taxon>Culicidae</taxon>
        <taxon>Culicinae</taxon>
        <taxon>Culicini</taxon>
        <taxon>Culex</taxon>
        <taxon>Culex</taxon>
    </lineage>
</organism>
<dbReference type="Proteomes" id="UP000002320">
    <property type="component" value="Unassembled WGS sequence"/>
</dbReference>
<gene>
    <name evidence="2" type="primary">6036219</name>
    <name evidence="1" type="ORF">CpipJ_CPIJ004530</name>
</gene>
<dbReference type="EMBL" id="DS231885">
    <property type="protein sequence ID" value="EDS43212.1"/>
    <property type="molecule type" value="Genomic_DNA"/>
</dbReference>
<reference evidence="1" key="1">
    <citation type="submission" date="2007-03" db="EMBL/GenBank/DDBJ databases">
        <title>Annotation of Culex pipiens quinquefasciatus.</title>
        <authorList>
            <consortium name="The Broad Institute Genome Sequencing Platform"/>
            <person name="Atkinson P.W."/>
            <person name="Hemingway J."/>
            <person name="Christensen B.M."/>
            <person name="Higgs S."/>
            <person name="Kodira C."/>
            <person name="Hannick L."/>
            <person name="Megy K."/>
            <person name="O'Leary S."/>
            <person name="Pearson M."/>
            <person name="Haas B.J."/>
            <person name="Mauceli E."/>
            <person name="Wortman J.R."/>
            <person name="Lee N.H."/>
            <person name="Guigo R."/>
            <person name="Stanke M."/>
            <person name="Alvarado L."/>
            <person name="Amedeo P."/>
            <person name="Antoine C.H."/>
            <person name="Arensburger P."/>
            <person name="Bidwell S.L."/>
            <person name="Crawford M."/>
            <person name="Camaro F."/>
            <person name="Devon K."/>
            <person name="Engels R."/>
            <person name="Hammond M."/>
            <person name="Howarth C."/>
            <person name="Koehrsen M."/>
            <person name="Lawson D."/>
            <person name="Montgomery P."/>
            <person name="Nene V."/>
            <person name="Nusbaum C."/>
            <person name="Puiu D."/>
            <person name="Romero-Severson J."/>
            <person name="Severson D.W."/>
            <person name="Shumway M."/>
            <person name="Sisk P."/>
            <person name="Stolte C."/>
            <person name="Zeng Q."/>
            <person name="Eisenstadt E."/>
            <person name="Fraser-Liggett C."/>
            <person name="Strausberg R."/>
            <person name="Galagan J."/>
            <person name="Birren B."/>
            <person name="Collins F.H."/>
        </authorList>
    </citation>
    <scope>NUCLEOTIDE SEQUENCE [LARGE SCALE GENOMIC DNA]</scope>
    <source>
        <strain evidence="1">JHB</strain>
    </source>
</reference>
<evidence type="ECO:0000313" key="2">
    <source>
        <dbReference type="EnsemblMetazoa" id="CPIJ004530-PA"/>
    </source>
</evidence>
<dbReference type="InParanoid" id="B0WC60"/>
<dbReference type="AlphaFoldDB" id="B0WC60"/>
<dbReference type="HOGENOM" id="CLU_2963054_0_0_1"/>
<dbReference type="KEGG" id="cqu:CpipJ_CPIJ004530"/>
<accession>B0WC60</accession>
<dbReference type="EnsemblMetazoa" id="CPIJ004530-RA">
    <property type="protein sequence ID" value="CPIJ004530-PA"/>
    <property type="gene ID" value="CPIJ004530"/>
</dbReference>
<keyword evidence="3" id="KW-1185">Reference proteome</keyword>